<keyword evidence="4" id="KW-1185">Reference proteome</keyword>
<dbReference type="PANTHER" id="PTHR11803:SF58">
    <property type="entry name" value="PROTEIN HMF1-RELATED"/>
    <property type="match status" value="1"/>
</dbReference>
<dbReference type="CDD" id="cd00448">
    <property type="entry name" value="YjgF_YER057c_UK114_family"/>
    <property type="match status" value="1"/>
</dbReference>
<feature type="chain" id="PRO_5015777544" evidence="2">
    <location>
        <begin position="21"/>
        <end position="146"/>
    </location>
</feature>
<feature type="signal peptide" evidence="2">
    <location>
        <begin position="1"/>
        <end position="20"/>
    </location>
</feature>
<comment type="caution">
    <text evidence="3">The sequence shown here is derived from an EMBL/GenBank/DDBJ whole genome shotgun (WGS) entry which is preliminary data.</text>
</comment>
<dbReference type="OrthoDB" id="9808943at2"/>
<dbReference type="Pfam" id="PF01042">
    <property type="entry name" value="Ribonuc_L-PSP"/>
    <property type="match status" value="1"/>
</dbReference>
<organism evidence="3 4">
    <name type="scientific">Hyphococcus luteus</name>
    <dbReference type="NCBI Taxonomy" id="2058213"/>
    <lineage>
        <taxon>Bacteria</taxon>
        <taxon>Pseudomonadati</taxon>
        <taxon>Pseudomonadota</taxon>
        <taxon>Alphaproteobacteria</taxon>
        <taxon>Parvularculales</taxon>
        <taxon>Parvularculaceae</taxon>
        <taxon>Hyphococcus</taxon>
    </lineage>
</organism>
<evidence type="ECO:0000256" key="1">
    <source>
        <dbReference type="ARBA" id="ARBA00010552"/>
    </source>
</evidence>
<dbReference type="GO" id="GO:0019239">
    <property type="term" value="F:deaminase activity"/>
    <property type="evidence" value="ECO:0007669"/>
    <property type="project" value="TreeGrafter"/>
</dbReference>
<proteinExistence type="inferred from homology"/>
<gene>
    <name evidence="3" type="ORF">CW354_03235</name>
</gene>
<keyword evidence="2" id="KW-0732">Signal</keyword>
<dbReference type="GO" id="GO:0005829">
    <property type="term" value="C:cytosol"/>
    <property type="evidence" value="ECO:0007669"/>
    <property type="project" value="TreeGrafter"/>
</dbReference>
<protein>
    <submittedName>
        <fullName evidence="3">Enamine deaminase RidA</fullName>
    </submittedName>
</protein>
<dbReference type="Gene3D" id="3.30.1330.40">
    <property type="entry name" value="RutC-like"/>
    <property type="match status" value="1"/>
</dbReference>
<accession>A0A2S7K8Z5</accession>
<dbReference type="AlphaFoldDB" id="A0A2S7K8Z5"/>
<dbReference type="PANTHER" id="PTHR11803">
    <property type="entry name" value="2-IMINOBUTANOATE/2-IMINOPROPANOATE DEAMINASE RIDA"/>
    <property type="match status" value="1"/>
</dbReference>
<dbReference type="SUPFAM" id="SSF55298">
    <property type="entry name" value="YjgF-like"/>
    <property type="match status" value="1"/>
</dbReference>
<dbReference type="InterPro" id="IPR035959">
    <property type="entry name" value="RutC-like_sf"/>
</dbReference>
<dbReference type="FunFam" id="3.30.1330.40:FF:000001">
    <property type="entry name" value="L-PSP family endoribonuclease"/>
    <property type="match status" value="1"/>
</dbReference>
<evidence type="ECO:0000256" key="2">
    <source>
        <dbReference type="SAM" id="SignalP"/>
    </source>
</evidence>
<dbReference type="EMBL" id="PJCH01000003">
    <property type="protein sequence ID" value="PQA88977.1"/>
    <property type="molecule type" value="Genomic_DNA"/>
</dbReference>
<name>A0A2S7K8Z5_9PROT</name>
<comment type="similarity">
    <text evidence="1">Belongs to the RutC family.</text>
</comment>
<evidence type="ECO:0000313" key="3">
    <source>
        <dbReference type="EMBL" id="PQA88977.1"/>
    </source>
</evidence>
<evidence type="ECO:0000313" key="4">
    <source>
        <dbReference type="Proteomes" id="UP000239504"/>
    </source>
</evidence>
<dbReference type="InterPro" id="IPR006175">
    <property type="entry name" value="YjgF/YER057c/UK114"/>
</dbReference>
<reference evidence="3 4" key="1">
    <citation type="submission" date="2017-12" db="EMBL/GenBank/DDBJ databases">
        <authorList>
            <person name="Hurst M.R.H."/>
        </authorList>
    </citation>
    <scope>NUCLEOTIDE SEQUENCE [LARGE SCALE GENOMIC DNA]</scope>
    <source>
        <strain evidence="3 4">SY-3-19</strain>
    </source>
</reference>
<dbReference type="Proteomes" id="UP000239504">
    <property type="component" value="Unassembled WGS sequence"/>
</dbReference>
<sequence length="146" mass="15464">MQMRLFLGLIFAFAASAASAADRDFYTKPSMADYPFSSAVVVGDTIYLSGEIGLTEDGKLAEGGVGPQTAQIFKNYEKTLAEVGSSLEDIVKCTVFLEDMAEYGDMNAAYAAALPDPKPARSTFGVDGLALGAALEIECLAIRKTE</sequence>